<reference evidence="3 4" key="1">
    <citation type="submission" date="2024-09" db="EMBL/GenBank/DDBJ databases">
        <title>Chromosome-scale assembly of Riccia fluitans.</title>
        <authorList>
            <person name="Paukszto L."/>
            <person name="Sawicki J."/>
            <person name="Karawczyk K."/>
            <person name="Piernik-Szablinska J."/>
            <person name="Szczecinska M."/>
            <person name="Mazdziarz M."/>
        </authorList>
    </citation>
    <scope>NUCLEOTIDE SEQUENCE [LARGE SCALE GENOMIC DNA]</scope>
    <source>
        <strain evidence="3">Rf_01</strain>
        <tissue evidence="3">Aerial parts of the thallus</tissue>
    </source>
</reference>
<dbReference type="InterPro" id="IPR011257">
    <property type="entry name" value="DNA_glycosylase"/>
</dbReference>
<feature type="region of interest" description="Disordered" evidence="2">
    <location>
        <begin position="205"/>
        <end position="233"/>
    </location>
</feature>
<evidence type="ECO:0000256" key="1">
    <source>
        <dbReference type="SAM" id="Coils"/>
    </source>
</evidence>
<accession>A0ABD1YIN0</accession>
<feature type="compositionally biased region" description="Basic residues" evidence="2">
    <location>
        <begin position="223"/>
        <end position="233"/>
    </location>
</feature>
<keyword evidence="1" id="KW-0175">Coiled coil</keyword>
<evidence type="ECO:0000313" key="3">
    <source>
        <dbReference type="EMBL" id="KAL2630641.1"/>
    </source>
</evidence>
<dbReference type="SUPFAM" id="SSF48150">
    <property type="entry name" value="DNA-glycosylase"/>
    <property type="match status" value="1"/>
</dbReference>
<keyword evidence="4" id="KW-1185">Reference proteome</keyword>
<name>A0ABD1YIN0_9MARC</name>
<protein>
    <submittedName>
        <fullName evidence="3">Uncharacterized protein</fullName>
    </submittedName>
</protein>
<comment type="caution">
    <text evidence="3">The sequence shown here is derived from an EMBL/GenBank/DDBJ whole genome shotgun (WGS) entry which is preliminary data.</text>
</comment>
<dbReference type="Proteomes" id="UP001605036">
    <property type="component" value="Unassembled WGS sequence"/>
</dbReference>
<feature type="compositionally biased region" description="Basic and acidic residues" evidence="2">
    <location>
        <begin position="205"/>
        <end position="222"/>
    </location>
</feature>
<dbReference type="EMBL" id="JBHFFA010000004">
    <property type="protein sequence ID" value="KAL2630641.1"/>
    <property type="molecule type" value="Genomic_DNA"/>
</dbReference>
<dbReference type="PANTHER" id="PTHR21521:SF0">
    <property type="entry name" value="AMUN, ISOFORM A"/>
    <property type="match status" value="1"/>
</dbReference>
<evidence type="ECO:0000256" key="2">
    <source>
        <dbReference type="SAM" id="MobiDB-lite"/>
    </source>
</evidence>
<feature type="coiled-coil region" evidence="1">
    <location>
        <begin position="152"/>
        <end position="179"/>
    </location>
</feature>
<organism evidence="3 4">
    <name type="scientific">Riccia fluitans</name>
    <dbReference type="NCBI Taxonomy" id="41844"/>
    <lineage>
        <taxon>Eukaryota</taxon>
        <taxon>Viridiplantae</taxon>
        <taxon>Streptophyta</taxon>
        <taxon>Embryophyta</taxon>
        <taxon>Marchantiophyta</taxon>
        <taxon>Marchantiopsida</taxon>
        <taxon>Marchantiidae</taxon>
        <taxon>Marchantiales</taxon>
        <taxon>Ricciaceae</taxon>
        <taxon>Riccia</taxon>
    </lineage>
</organism>
<dbReference type="AlphaFoldDB" id="A0ABD1YIN0"/>
<dbReference type="PANTHER" id="PTHR21521">
    <property type="entry name" value="AMUN, ISOFORM A"/>
    <property type="match status" value="1"/>
</dbReference>
<gene>
    <name evidence="3" type="ORF">R1flu_015327</name>
</gene>
<sequence length="233" mass="25813">MLTFSSSDLVKWSEALASYEKALQCLDNSKLSSLDKWYREELPCLIRGRQPPYLSQAELKKLMEWKLTRGKWRPGLMKFISALSEKDVEEASQKAFAAVPDLKQAITHLTVLKGVGPATASAVLAVYAPDVAPFMSDEAMIAALGNAKDYTLKQYLLLAEKLQNKAKELTGNQNDASSESGTLDWTPSNVERAIWAISVQLKDSNKVEKAGATNDKSESESKKRLRNGKSKKK</sequence>
<proteinExistence type="predicted"/>
<evidence type="ECO:0000313" key="4">
    <source>
        <dbReference type="Proteomes" id="UP001605036"/>
    </source>
</evidence>